<dbReference type="EMBL" id="CBYB010000010">
    <property type="protein sequence ID" value="CDM60152.1"/>
    <property type="molecule type" value="Genomic_DNA"/>
</dbReference>
<evidence type="ECO:0000256" key="3">
    <source>
        <dbReference type="ARBA" id="ARBA00022729"/>
    </source>
</evidence>
<sequence>MGMAAGTALSFPPIPRVHAASTAAGAVRMAMHSHLLAYDPYYSYSTITWDHALAIYDTLFGLDTKMEPQPQMVGKWGVSEDKRIYTFELRDGLAWHDGTPVTAADCVASLRRWGQMKAGVGPLVTEQVKDISTRDDKTFAIELKKPLSLLIDILAAERIFVMREKDAIRPPTEQVTANIGSGPFRFNHDLATPGASVTYDRNENYVPRAEPPDLYAGGKVVNVERVIWDNISDQQTAFAALQAGEIDFMEHAPPDFFSMIDSDPNLALQAMDNGDDFLLRLNCLQKPFDNVKARQAILHLVDQETFAYVVMSNSNYTKTVTSLFGNSSIYSNDENTGWYKKGGDPEAAKRLLQEAGYSREKVVILQATSIRAFSDVAQLLATMLRKIGVNAELAPSDWSGVIARTENKGSVDSGGWSITITSSSDFSFRDPMAMSWLAPIGEAGFSGWVKSDEFEAVRARWMDVGSLEERKALARQMQKIWWDIAGTIFLCGVVSPIVRRRTLTDLVSTPGLRALWSMKKA</sequence>
<organism evidence="5 6">
    <name type="scientific">Rhizobium favelukesii</name>
    <dbReference type="NCBI Taxonomy" id="348824"/>
    <lineage>
        <taxon>Bacteria</taxon>
        <taxon>Pseudomonadati</taxon>
        <taxon>Pseudomonadota</taxon>
        <taxon>Alphaproteobacteria</taxon>
        <taxon>Hyphomicrobiales</taxon>
        <taxon>Rhizobiaceae</taxon>
        <taxon>Rhizobium/Agrobacterium group</taxon>
        <taxon>Rhizobium</taxon>
    </lineage>
</organism>
<evidence type="ECO:0000256" key="2">
    <source>
        <dbReference type="ARBA" id="ARBA00005695"/>
    </source>
</evidence>
<dbReference type="SUPFAM" id="SSF53850">
    <property type="entry name" value="Periplasmic binding protein-like II"/>
    <property type="match status" value="1"/>
</dbReference>
<comment type="caution">
    <text evidence="5">The sequence shown here is derived from an EMBL/GenBank/DDBJ whole genome shotgun (WGS) entry which is preliminary data.</text>
</comment>
<keyword evidence="3" id="KW-0732">Signal</keyword>
<comment type="subcellular location">
    <subcellularLocation>
        <location evidence="1">Periplasm</location>
    </subcellularLocation>
</comment>
<gene>
    <name evidence="5" type="ORF">LPU83_pLPU83b_0156</name>
</gene>
<dbReference type="RefSeq" id="WP_245272599.1">
    <property type="nucleotide sequence ID" value="NZ_ATTO01000121.1"/>
</dbReference>
<dbReference type="Pfam" id="PF00496">
    <property type="entry name" value="SBP_bac_5"/>
    <property type="match status" value="1"/>
</dbReference>
<dbReference type="GO" id="GO:0030288">
    <property type="term" value="C:outer membrane-bounded periplasmic space"/>
    <property type="evidence" value="ECO:0007669"/>
    <property type="project" value="UniProtKB-ARBA"/>
</dbReference>
<dbReference type="PANTHER" id="PTHR30290">
    <property type="entry name" value="PERIPLASMIC BINDING COMPONENT OF ABC TRANSPORTER"/>
    <property type="match status" value="1"/>
</dbReference>
<proteinExistence type="inferred from homology"/>
<dbReference type="InterPro" id="IPR000914">
    <property type="entry name" value="SBP_5_dom"/>
</dbReference>
<name>W6RFZ0_9HYPH</name>
<dbReference type="GO" id="GO:0043190">
    <property type="term" value="C:ATP-binding cassette (ABC) transporter complex"/>
    <property type="evidence" value="ECO:0007669"/>
    <property type="project" value="InterPro"/>
</dbReference>
<evidence type="ECO:0000259" key="4">
    <source>
        <dbReference type="Pfam" id="PF00496"/>
    </source>
</evidence>
<dbReference type="PIRSF" id="PIRSF002741">
    <property type="entry name" value="MppA"/>
    <property type="match status" value="1"/>
</dbReference>
<comment type="similarity">
    <text evidence="2">Belongs to the bacterial solute-binding protein 5 family.</text>
</comment>
<dbReference type="InterPro" id="IPR030678">
    <property type="entry name" value="Peptide/Ni-bd"/>
</dbReference>
<feature type="domain" description="Solute-binding protein family 5" evidence="4">
    <location>
        <begin position="67"/>
        <end position="433"/>
    </location>
</feature>
<keyword evidence="5" id="KW-0614">Plasmid</keyword>
<dbReference type="InterPro" id="IPR039424">
    <property type="entry name" value="SBP_5"/>
</dbReference>
<dbReference type="Gene3D" id="3.90.76.10">
    <property type="entry name" value="Dipeptide-binding Protein, Domain 1"/>
    <property type="match status" value="1"/>
</dbReference>
<evidence type="ECO:0000313" key="6">
    <source>
        <dbReference type="Proteomes" id="UP000019443"/>
    </source>
</evidence>
<evidence type="ECO:0000313" key="5">
    <source>
        <dbReference type="EMBL" id="CDM60152.1"/>
    </source>
</evidence>
<dbReference type="CDD" id="cd08502">
    <property type="entry name" value="PBP2_NikA_DppA_OppA_like_16"/>
    <property type="match status" value="1"/>
</dbReference>
<reference evidence="5" key="1">
    <citation type="submission" date="2013-11" db="EMBL/GenBank/DDBJ databases">
        <title>Draft genome sequence of the broad-host-range Rhizobium sp. LPU83 strain, a member of the low-genetic diversity Oregon-like Rhizobium sp. group.</title>
        <authorList>
            <person name="Wibberg D."/>
            <person name="Puehler A."/>
            <person name="Schlueter A."/>
        </authorList>
    </citation>
    <scope>NUCLEOTIDE SEQUENCE [LARGE SCALE GENOMIC DNA]</scope>
    <source>
        <strain evidence="5">LPU83</strain>
        <plasmid evidence="5">pLPU83b</plasmid>
    </source>
</reference>
<protein>
    <submittedName>
        <fullName evidence="5">Peptide ABC transporter periplasmic-binding protein y4tO</fullName>
    </submittedName>
</protein>
<accession>W6RFZ0</accession>
<dbReference type="AlphaFoldDB" id="W6RFZ0"/>
<dbReference type="Gene3D" id="3.40.190.10">
    <property type="entry name" value="Periplasmic binding protein-like II"/>
    <property type="match status" value="1"/>
</dbReference>
<dbReference type="GO" id="GO:0015833">
    <property type="term" value="P:peptide transport"/>
    <property type="evidence" value="ECO:0007669"/>
    <property type="project" value="TreeGrafter"/>
</dbReference>
<keyword evidence="6" id="KW-1185">Reference proteome</keyword>
<geneLocation type="plasmid" evidence="5">
    <name>pLPU83b</name>
</geneLocation>
<dbReference type="Gene3D" id="3.10.105.10">
    <property type="entry name" value="Dipeptide-binding Protein, Domain 3"/>
    <property type="match status" value="1"/>
</dbReference>
<dbReference type="Proteomes" id="UP000019443">
    <property type="component" value="Unassembled WGS sequence"/>
</dbReference>
<dbReference type="PANTHER" id="PTHR30290:SF38">
    <property type="entry name" value="D,D-DIPEPTIDE-BINDING PERIPLASMIC PROTEIN DDPA-RELATED"/>
    <property type="match status" value="1"/>
</dbReference>
<evidence type="ECO:0000256" key="1">
    <source>
        <dbReference type="ARBA" id="ARBA00004418"/>
    </source>
</evidence>
<dbReference type="GO" id="GO:1904680">
    <property type="term" value="F:peptide transmembrane transporter activity"/>
    <property type="evidence" value="ECO:0007669"/>
    <property type="project" value="TreeGrafter"/>
</dbReference>